<comment type="subcellular location">
    <subcellularLocation>
        <location evidence="1 12">Cell membrane</location>
        <topology evidence="1 12">Multi-pass membrane protein</topology>
    </subcellularLocation>
</comment>
<feature type="transmembrane region" description="Helical" evidence="12">
    <location>
        <begin position="57"/>
        <end position="76"/>
    </location>
</feature>
<dbReference type="GO" id="GO:0005886">
    <property type="term" value="C:plasma membrane"/>
    <property type="evidence" value="ECO:0007669"/>
    <property type="project" value="UniProtKB-SubCell"/>
</dbReference>
<reference evidence="15" key="1">
    <citation type="submission" date="2025-08" db="UniProtKB">
        <authorList>
            <consortium name="RefSeq"/>
        </authorList>
    </citation>
    <scope>IDENTIFICATION</scope>
</reference>
<feature type="transmembrane region" description="Helical" evidence="12">
    <location>
        <begin position="25"/>
        <end position="51"/>
    </location>
</feature>
<evidence type="ECO:0000256" key="5">
    <source>
        <dbReference type="ARBA" id="ARBA00022725"/>
    </source>
</evidence>
<dbReference type="InterPro" id="IPR000725">
    <property type="entry name" value="Olfact_rcpt"/>
</dbReference>
<dbReference type="PRINTS" id="PR00245">
    <property type="entry name" value="OLFACTORYR"/>
</dbReference>
<accession>A0A6P8PDF0</accession>
<dbReference type="OrthoDB" id="9444602at2759"/>
<keyword evidence="8 12" id="KW-0472">Membrane</keyword>
<dbReference type="RefSeq" id="XP_033779135.1">
    <property type="nucleotide sequence ID" value="XM_033923244.1"/>
</dbReference>
<protein>
    <recommendedName>
        <fullName evidence="12">Olfactory receptor</fullName>
    </recommendedName>
</protein>
<evidence type="ECO:0000256" key="10">
    <source>
        <dbReference type="ARBA" id="ARBA00023224"/>
    </source>
</evidence>
<comment type="similarity">
    <text evidence="11">Belongs to the G-protein coupled receptor 1 family.</text>
</comment>
<keyword evidence="3 12" id="KW-0716">Sensory transduction</keyword>
<evidence type="ECO:0000256" key="1">
    <source>
        <dbReference type="ARBA" id="ARBA00004651"/>
    </source>
</evidence>
<evidence type="ECO:0000256" key="9">
    <source>
        <dbReference type="ARBA" id="ARBA00023170"/>
    </source>
</evidence>
<dbReference type="Gene3D" id="1.20.1070.10">
    <property type="entry name" value="Rhodopsin 7-helix transmembrane proteins"/>
    <property type="match status" value="1"/>
</dbReference>
<dbReference type="PANTHER" id="PTHR26452">
    <property type="entry name" value="OLFACTORY RECEPTOR"/>
    <property type="match status" value="1"/>
</dbReference>
<feature type="transmembrane region" description="Helical" evidence="12">
    <location>
        <begin position="273"/>
        <end position="292"/>
    </location>
</feature>
<dbReference type="AlphaFoldDB" id="A0A6P8PDF0"/>
<evidence type="ECO:0000256" key="7">
    <source>
        <dbReference type="ARBA" id="ARBA00023040"/>
    </source>
</evidence>
<dbReference type="KEGG" id="gsh:117349650"/>
<evidence type="ECO:0000313" key="15">
    <source>
        <dbReference type="RefSeq" id="XP_033779135.1"/>
    </source>
</evidence>
<dbReference type="GO" id="GO:0004930">
    <property type="term" value="F:G protein-coupled receptor activity"/>
    <property type="evidence" value="ECO:0007669"/>
    <property type="project" value="UniProtKB-KW"/>
</dbReference>
<evidence type="ECO:0000256" key="2">
    <source>
        <dbReference type="ARBA" id="ARBA00022475"/>
    </source>
</evidence>
<keyword evidence="6 12" id="KW-1133">Transmembrane helix</keyword>
<evidence type="ECO:0000256" key="6">
    <source>
        <dbReference type="ARBA" id="ARBA00022989"/>
    </source>
</evidence>
<keyword evidence="7 11" id="KW-0297">G-protein coupled receptor</keyword>
<dbReference type="PRINTS" id="PR00237">
    <property type="entry name" value="GPCRRHODOPSN"/>
</dbReference>
<organism evidence="14 15">
    <name type="scientific">Geotrypetes seraphini</name>
    <name type="common">Gaboon caecilian</name>
    <name type="synonym">Caecilia seraphini</name>
    <dbReference type="NCBI Taxonomy" id="260995"/>
    <lineage>
        <taxon>Eukaryota</taxon>
        <taxon>Metazoa</taxon>
        <taxon>Chordata</taxon>
        <taxon>Craniata</taxon>
        <taxon>Vertebrata</taxon>
        <taxon>Euteleostomi</taxon>
        <taxon>Amphibia</taxon>
        <taxon>Gymnophiona</taxon>
        <taxon>Geotrypetes</taxon>
    </lineage>
</organism>
<dbReference type="InterPro" id="IPR050516">
    <property type="entry name" value="Olfactory_GPCR"/>
</dbReference>
<dbReference type="Pfam" id="PF13853">
    <property type="entry name" value="7tm_4"/>
    <property type="match status" value="1"/>
</dbReference>
<dbReference type="GeneID" id="117349650"/>
<proteinExistence type="inferred from homology"/>
<evidence type="ECO:0000256" key="3">
    <source>
        <dbReference type="ARBA" id="ARBA00022606"/>
    </source>
</evidence>
<dbReference type="Proteomes" id="UP000515159">
    <property type="component" value="Chromosome 16"/>
</dbReference>
<evidence type="ECO:0000256" key="4">
    <source>
        <dbReference type="ARBA" id="ARBA00022692"/>
    </source>
</evidence>
<evidence type="ECO:0000256" key="12">
    <source>
        <dbReference type="RuleBase" id="RU363047"/>
    </source>
</evidence>
<dbReference type="InterPro" id="IPR017452">
    <property type="entry name" value="GPCR_Rhodpsn_7TM"/>
</dbReference>
<keyword evidence="14" id="KW-1185">Reference proteome</keyword>
<keyword evidence="4 11" id="KW-0812">Transmembrane</keyword>
<dbReference type="InParanoid" id="A0A6P8PDF0"/>
<dbReference type="SUPFAM" id="SSF81321">
    <property type="entry name" value="Family A G protein-coupled receptor-like"/>
    <property type="match status" value="1"/>
</dbReference>
<evidence type="ECO:0000313" key="14">
    <source>
        <dbReference type="Proteomes" id="UP000515159"/>
    </source>
</evidence>
<keyword evidence="10 11" id="KW-0807">Transducer</keyword>
<name>A0A6P8PDF0_GEOSA</name>
<keyword evidence="2 12" id="KW-1003">Cell membrane</keyword>
<dbReference type="PROSITE" id="PS00237">
    <property type="entry name" value="G_PROTEIN_RECEP_F1_1"/>
    <property type="match status" value="1"/>
</dbReference>
<evidence type="ECO:0000256" key="11">
    <source>
        <dbReference type="RuleBase" id="RU000688"/>
    </source>
</evidence>
<evidence type="ECO:0000256" key="8">
    <source>
        <dbReference type="ARBA" id="ARBA00023136"/>
    </source>
</evidence>
<dbReference type="InterPro" id="IPR000276">
    <property type="entry name" value="GPCR_Rhodpsn"/>
</dbReference>
<feature type="domain" description="G-protein coupled receptors family 1 profile" evidence="13">
    <location>
        <begin position="41"/>
        <end position="290"/>
    </location>
</feature>
<dbReference type="CDD" id="cd13954">
    <property type="entry name" value="7tmA_OR"/>
    <property type="match status" value="1"/>
</dbReference>
<sequence length="309" mass="35292">MKMGSNTSMTEFVLLGFPSSREIQIVYFMVFLVIYVMTIFINSLIMIIVVVDPKLHNPMYFFLSNFAFLEICYSTTTVPRMLSGFLKEKSTISYRSCLVQLSFFFTFGPTEFVMLAVMAYDRYVAICYPLRYTTIMNSRLCKQLALGSWASGCLTSWTLTVPITQLSFCRSNTINHFFCDFLPILKLSCSDTMASEAAFFSLAWIVVLTSLFLNAVSYFNIILTILRIPSTTGRRKAFSTCASHLTVVLIFYGTVIFMYVRPTAKYSFDTDKIVSLFYSVLTPLLNPLIYSLRNRDVIKALNKAWSKIT</sequence>
<gene>
    <name evidence="15" type="primary">LOC117349650</name>
</gene>
<dbReference type="GO" id="GO:0004984">
    <property type="term" value="F:olfactory receptor activity"/>
    <property type="evidence" value="ECO:0007669"/>
    <property type="project" value="InterPro"/>
</dbReference>
<keyword evidence="9 11" id="KW-0675">Receptor</keyword>
<feature type="transmembrane region" description="Helical" evidence="12">
    <location>
        <begin position="238"/>
        <end position="261"/>
    </location>
</feature>
<feature type="transmembrane region" description="Helical" evidence="12">
    <location>
        <begin position="202"/>
        <end position="226"/>
    </location>
</feature>
<dbReference type="FunFam" id="1.20.1070.10:FF:000001">
    <property type="entry name" value="Olfactory receptor"/>
    <property type="match status" value="1"/>
</dbReference>
<feature type="transmembrane region" description="Helical" evidence="12">
    <location>
        <begin position="97"/>
        <end position="120"/>
    </location>
</feature>
<keyword evidence="5 12" id="KW-0552">Olfaction</keyword>
<dbReference type="PROSITE" id="PS50262">
    <property type="entry name" value="G_PROTEIN_RECEP_F1_2"/>
    <property type="match status" value="1"/>
</dbReference>
<evidence type="ECO:0000259" key="13">
    <source>
        <dbReference type="PROSITE" id="PS50262"/>
    </source>
</evidence>